<dbReference type="EMBL" id="FQVM01000005">
    <property type="protein sequence ID" value="SHE57787.1"/>
    <property type="molecule type" value="Genomic_DNA"/>
</dbReference>
<dbReference type="Pfam" id="PF05130">
    <property type="entry name" value="FlgN"/>
    <property type="match status" value="1"/>
</dbReference>
<dbReference type="GO" id="GO:0044780">
    <property type="term" value="P:bacterial-type flagellum assembly"/>
    <property type="evidence" value="ECO:0007669"/>
    <property type="project" value="InterPro"/>
</dbReference>
<gene>
    <name evidence="2" type="ORF">SAMN05443638_10594</name>
</gene>
<dbReference type="OrthoDB" id="1755640at2"/>
<dbReference type="Proteomes" id="UP000184035">
    <property type="component" value="Unassembled WGS sequence"/>
</dbReference>
<keyword evidence="1" id="KW-1005">Bacterial flagellum biogenesis</keyword>
<proteinExistence type="predicted"/>
<dbReference type="InterPro" id="IPR007809">
    <property type="entry name" value="FlgN-like"/>
</dbReference>
<dbReference type="RefSeq" id="WP_072893696.1">
    <property type="nucleotide sequence ID" value="NZ_FQVM01000005.1"/>
</dbReference>
<dbReference type="AlphaFoldDB" id="A0A1M4UMB0"/>
<dbReference type="STRING" id="1533.SAMN05443638_10594"/>
<dbReference type="SUPFAM" id="SSF140566">
    <property type="entry name" value="FlgN-like"/>
    <property type="match status" value="1"/>
</dbReference>
<organism evidence="2 3">
    <name type="scientific">Clostridium fallax</name>
    <dbReference type="NCBI Taxonomy" id="1533"/>
    <lineage>
        <taxon>Bacteria</taxon>
        <taxon>Bacillati</taxon>
        <taxon>Bacillota</taxon>
        <taxon>Clostridia</taxon>
        <taxon>Eubacteriales</taxon>
        <taxon>Clostridiaceae</taxon>
        <taxon>Clostridium</taxon>
    </lineage>
</organism>
<accession>A0A1M4UMB0</accession>
<reference evidence="2 3" key="1">
    <citation type="submission" date="2016-11" db="EMBL/GenBank/DDBJ databases">
        <authorList>
            <person name="Jaros S."/>
            <person name="Januszkiewicz K."/>
            <person name="Wedrychowicz H."/>
        </authorList>
    </citation>
    <scope>NUCLEOTIDE SEQUENCE [LARGE SCALE GENOMIC DNA]</scope>
    <source>
        <strain evidence="2 3">DSM 2631</strain>
    </source>
</reference>
<dbReference type="InterPro" id="IPR036679">
    <property type="entry name" value="FlgN-like_sf"/>
</dbReference>
<name>A0A1M4UMB0_9CLOT</name>
<dbReference type="Gene3D" id="1.20.58.300">
    <property type="entry name" value="FlgN-like"/>
    <property type="match status" value="1"/>
</dbReference>
<evidence type="ECO:0000313" key="2">
    <source>
        <dbReference type="EMBL" id="SHE57787.1"/>
    </source>
</evidence>
<evidence type="ECO:0000313" key="3">
    <source>
        <dbReference type="Proteomes" id="UP000184035"/>
    </source>
</evidence>
<sequence length="136" mass="16036">MLYVLIDTLKEEEKSLRKLLGLLDEQYKFIMANDVFKLEDVVGKIKLCNKEVAEYEVKRRNSLNGYSMKDVILKSKNVELENKYRDIKKLLHEVILQKETNELLIKQQLSMTNRLLSIINPNREVKTYNSIGGFKR</sequence>
<protein>
    <submittedName>
        <fullName evidence="2">FlgN protein</fullName>
    </submittedName>
</protein>
<keyword evidence="3" id="KW-1185">Reference proteome</keyword>
<evidence type="ECO:0000256" key="1">
    <source>
        <dbReference type="ARBA" id="ARBA00022795"/>
    </source>
</evidence>